<proteinExistence type="predicted"/>
<organism evidence="2 3">
    <name type="scientific">Synaphobranchus kaupii</name>
    <name type="common">Kaup's arrowtooth eel</name>
    <dbReference type="NCBI Taxonomy" id="118154"/>
    <lineage>
        <taxon>Eukaryota</taxon>
        <taxon>Metazoa</taxon>
        <taxon>Chordata</taxon>
        <taxon>Craniata</taxon>
        <taxon>Vertebrata</taxon>
        <taxon>Euteleostomi</taxon>
        <taxon>Actinopterygii</taxon>
        <taxon>Neopterygii</taxon>
        <taxon>Teleostei</taxon>
        <taxon>Anguilliformes</taxon>
        <taxon>Synaphobranchidae</taxon>
        <taxon>Synaphobranchus</taxon>
    </lineage>
</organism>
<accession>A0A9Q1IJ60</accession>
<name>A0A9Q1IJ60_SYNKA</name>
<evidence type="ECO:0000313" key="2">
    <source>
        <dbReference type="EMBL" id="KAJ8342525.1"/>
    </source>
</evidence>
<feature type="region of interest" description="Disordered" evidence="1">
    <location>
        <begin position="53"/>
        <end position="72"/>
    </location>
</feature>
<dbReference type="AlphaFoldDB" id="A0A9Q1IJ60"/>
<dbReference type="EMBL" id="JAINUF010000014">
    <property type="protein sequence ID" value="KAJ8342525.1"/>
    <property type="molecule type" value="Genomic_DNA"/>
</dbReference>
<protein>
    <submittedName>
        <fullName evidence="2">Uncharacterized protein</fullName>
    </submittedName>
</protein>
<sequence>MLKLCKPLTGYGARGKIEPETVNLANKFSRAKGAVCFLFRFCSLCLDLTFDPRNGGKRSAAPVKKNRGPRATPWLPRCGSEGRVARGHWLALKCRPASRRKISWKKSFCGSK</sequence>
<keyword evidence="3" id="KW-1185">Reference proteome</keyword>
<comment type="caution">
    <text evidence="2">The sequence shown here is derived from an EMBL/GenBank/DDBJ whole genome shotgun (WGS) entry which is preliminary data.</text>
</comment>
<evidence type="ECO:0000256" key="1">
    <source>
        <dbReference type="SAM" id="MobiDB-lite"/>
    </source>
</evidence>
<dbReference type="Proteomes" id="UP001152622">
    <property type="component" value="Chromosome 14"/>
</dbReference>
<evidence type="ECO:0000313" key="3">
    <source>
        <dbReference type="Proteomes" id="UP001152622"/>
    </source>
</evidence>
<gene>
    <name evidence="2" type="ORF">SKAU_G00324530</name>
</gene>
<reference evidence="2" key="1">
    <citation type="journal article" date="2023" name="Science">
        <title>Genome structures resolve the early diversification of teleost fishes.</title>
        <authorList>
            <person name="Parey E."/>
            <person name="Louis A."/>
            <person name="Montfort J."/>
            <person name="Bouchez O."/>
            <person name="Roques C."/>
            <person name="Iampietro C."/>
            <person name="Lluch J."/>
            <person name="Castinel A."/>
            <person name="Donnadieu C."/>
            <person name="Desvignes T."/>
            <person name="Floi Bucao C."/>
            <person name="Jouanno E."/>
            <person name="Wen M."/>
            <person name="Mejri S."/>
            <person name="Dirks R."/>
            <person name="Jansen H."/>
            <person name="Henkel C."/>
            <person name="Chen W.J."/>
            <person name="Zahm M."/>
            <person name="Cabau C."/>
            <person name="Klopp C."/>
            <person name="Thompson A.W."/>
            <person name="Robinson-Rechavi M."/>
            <person name="Braasch I."/>
            <person name="Lecointre G."/>
            <person name="Bobe J."/>
            <person name="Postlethwait J.H."/>
            <person name="Berthelot C."/>
            <person name="Roest Crollius H."/>
            <person name="Guiguen Y."/>
        </authorList>
    </citation>
    <scope>NUCLEOTIDE SEQUENCE</scope>
    <source>
        <strain evidence="2">WJC10195</strain>
    </source>
</reference>